<protein>
    <submittedName>
        <fullName evidence="1">14232_t:CDS:1</fullName>
    </submittedName>
</protein>
<gene>
    <name evidence="1" type="ORF">FWILDA_LOCUS17394</name>
</gene>
<name>A0A9W4T7Z5_9GLOM</name>
<comment type="caution">
    <text evidence="1">The sequence shown here is derived from an EMBL/GenBank/DDBJ whole genome shotgun (WGS) entry which is preliminary data.</text>
</comment>
<dbReference type="Proteomes" id="UP001153678">
    <property type="component" value="Unassembled WGS sequence"/>
</dbReference>
<proteinExistence type="predicted"/>
<accession>A0A9W4T7Z5</accession>
<dbReference type="AlphaFoldDB" id="A0A9W4T7Z5"/>
<sequence>IKLGAEDNLILIQKDFGVHDHHTISNGHVLVYIGGGTLFW</sequence>
<keyword evidence="2" id="KW-1185">Reference proteome</keyword>
<feature type="non-terminal residue" evidence="1">
    <location>
        <position position="1"/>
    </location>
</feature>
<reference evidence="1" key="1">
    <citation type="submission" date="2022-08" db="EMBL/GenBank/DDBJ databases">
        <authorList>
            <person name="Kallberg Y."/>
            <person name="Tangrot J."/>
            <person name="Rosling A."/>
        </authorList>
    </citation>
    <scope>NUCLEOTIDE SEQUENCE</scope>
    <source>
        <strain evidence="1">Wild A</strain>
    </source>
</reference>
<evidence type="ECO:0000313" key="1">
    <source>
        <dbReference type="EMBL" id="CAI2196072.1"/>
    </source>
</evidence>
<evidence type="ECO:0000313" key="2">
    <source>
        <dbReference type="Proteomes" id="UP001153678"/>
    </source>
</evidence>
<dbReference type="EMBL" id="CAMKVN010013597">
    <property type="protein sequence ID" value="CAI2196072.1"/>
    <property type="molecule type" value="Genomic_DNA"/>
</dbReference>
<organism evidence="1 2">
    <name type="scientific">Funneliformis geosporum</name>
    <dbReference type="NCBI Taxonomy" id="1117311"/>
    <lineage>
        <taxon>Eukaryota</taxon>
        <taxon>Fungi</taxon>
        <taxon>Fungi incertae sedis</taxon>
        <taxon>Mucoromycota</taxon>
        <taxon>Glomeromycotina</taxon>
        <taxon>Glomeromycetes</taxon>
        <taxon>Glomerales</taxon>
        <taxon>Glomeraceae</taxon>
        <taxon>Funneliformis</taxon>
    </lineage>
</organism>